<organism evidence="1 2">
    <name type="scientific">Mycobacteroides franklinii</name>
    <dbReference type="NCBI Taxonomy" id="948102"/>
    <lineage>
        <taxon>Bacteria</taxon>
        <taxon>Bacillati</taxon>
        <taxon>Actinomycetota</taxon>
        <taxon>Actinomycetes</taxon>
        <taxon>Mycobacteriales</taxon>
        <taxon>Mycobacteriaceae</taxon>
        <taxon>Mycobacteroides</taxon>
    </lineage>
</organism>
<evidence type="ECO:0008006" key="3">
    <source>
        <dbReference type="Google" id="ProtNLM"/>
    </source>
</evidence>
<proteinExistence type="predicted"/>
<dbReference type="EMBL" id="PECC01000026">
    <property type="protein sequence ID" value="TDZ52500.1"/>
    <property type="molecule type" value="Genomic_DNA"/>
</dbReference>
<evidence type="ECO:0000313" key="1">
    <source>
        <dbReference type="EMBL" id="TDZ52500.1"/>
    </source>
</evidence>
<gene>
    <name evidence="1" type="ORF">CCUG63697_00982</name>
</gene>
<protein>
    <recommendedName>
        <fullName evidence="3">ESX-1 secretion-associated protein</fullName>
    </recommendedName>
</protein>
<keyword evidence="2" id="KW-1185">Reference proteome</keyword>
<sequence length="109" mass="11251">MIVEVDPTNVRQGAGKVDGAHSDVSKLQAPLSLSAASGLKGFATAGVLQAAHDGVKSSLEVVSGRYDVMGQLLRRSADMYEHQDGKNRISLTDLAANGLTSLGDLNGAT</sequence>
<reference evidence="1 2" key="1">
    <citation type="journal article" date="2019" name="Sci. Rep.">
        <title>Extended insight into the Mycobacterium chelonae-abscessus complex through whole genome sequencing of Mycobacterium salmoniphilum outbreak and Mycobacterium salmoniphilum-like strains.</title>
        <authorList>
            <person name="Behra P.R.K."/>
            <person name="Das S."/>
            <person name="Pettersson B.M.F."/>
            <person name="Shirreff L."/>
            <person name="DuCote T."/>
            <person name="Jacobsson K.G."/>
            <person name="Ennis D.G."/>
            <person name="Kirsebom L.A."/>
        </authorList>
    </citation>
    <scope>NUCLEOTIDE SEQUENCE [LARGE SCALE GENOMIC DNA]</scope>
    <source>
        <strain evidence="1 2">CCUG 63697</strain>
    </source>
</reference>
<evidence type="ECO:0000313" key="2">
    <source>
        <dbReference type="Proteomes" id="UP000295165"/>
    </source>
</evidence>
<comment type="caution">
    <text evidence="1">The sequence shown here is derived from an EMBL/GenBank/DDBJ whole genome shotgun (WGS) entry which is preliminary data.</text>
</comment>
<name>A0A4R8RAY4_9MYCO</name>
<dbReference type="AlphaFoldDB" id="A0A4R8RAY4"/>
<accession>A0A4R8RAY4</accession>
<dbReference type="Proteomes" id="UP000295165">
    <property type="component" value="Unassembled WGS sequence"/>
</dbReference>